<dbReference type="AlphaFoldDB" id="A0AAD9NWV6"/>
<sequence>MFPCILCASYFKKKTRSLAYLNHPQSLSHSRQCRYASLLKRFSVDPVIGTMRHEWREDCRTDTLPPRRYERSWLPRFDVVHELPTTQFEPATENLQETSLFDATATAVSETVMPARALPSCGTDAGYRGAGSEELRTCSADVETPLCVCADLGGHRRASWDNEASDDPS</sequence>
<comment type="caution">
    <text evidence="1">The sequence shown here is derived from an EMBL/GenBank/DDBJ whole genome shotgun (WGS) entry which is preliminary data.</text>
</comment>
<accession>A0AAD9NWV6</accession>
<keyword evidence="2" id="KW-1185">Reference proteome</keyword>
<dbReference type="Proteomes" id="UP001209878">
    <property type="component" value="Unassembled WGS sequence"/>
</dbReference>
<name>A0AAD9NWV6_RIDPI</name>
<evidence type="ECO:0000313" key="2">
    <source>
        <dbReference type="Proteomes" id="UP001209878"/>
    </source>
</evidence>
<gene>
    <name evidence="1" type="ORF">NP493_290g00002</name>
</gene>
<evidence type="ECO:0000313" key="1">
    <source>
        <dbReference type="EMBL" id="KAK2183956.1"/>
    </source>
</evidence>
<reference evidence="1" key="1">
    <citation type="journal article" date="2023" name="Mol. Biol. Evol.">
        <title>Third-Generation Sequencing Reveals the Adaptive Role of the Epigenome in Three Deep-Sea Polychaetes.</title>
        <authorList>
            <person name="Perez M."/>
            <person name="Aroh O."/>
            <person name="Sun Y."/>
            <person name="Lan Y."/>
            <person name="Juniper S.K."/>
            <person name="Young C.R."/>
            <person name="Angers B."/>
            <person name="Qian P.Y."/>
        </authorList>
    </citation>
    <scope>NUCLEOTIDE SEQUENCE</scope>
    <source>
        <strain evidence="1">R07B-5</strain>
    </source>
</reference>
<organism evidence="1 2">
    <name type="scientific">Ridgeia piscesae</name>
    <name type="common">Tubeworm</name>
    <dbReference type="NCBI Taxonomy" id="27915"/>
    <lineage>
        <taxon>Eukaryota</taxon>
        <taxon>Metazoa</taxon>
        <taxon>Spiralia</taxon>
        <taxon>Lophotrochozoa</taxon>
        <taxon>Annelida</taxon>
        <taxon>Polychaeta</taxon>
        <taxon>Sedentaria</taxon>
        <taxon>Canalipalpata</taxon>
        <taxon>Sabellida</taxon>
        <taxon>Siboglinidae</taxon>
        <taxon>Ridgeia</taxon>
    </lineage>
</organism>
<proteinExistence type="predicted"/>
<protein>
    <submittedName>
        <fullName evidence="1">Uncharacterized protein</fullName>
    </submittedName>
</protein>
<dbReference type="EMBL" id="JAODUO010000289">
    <property type="protein sequence ID" value="KAK2183956.1"/>
    <property type="molecule type" value="Genomic_DNA"/>
</dbReference>